<keyword evidence="2" id="KW-0812">Transmembrane</keyword>
<keyword evidence="2" id="KW-0472">Membrane</keyword>
<feature type="region of interest" description="Disordered" evidence="1">
    <location>
        <begin position="57"/>
        <end position="134"/>
    </location>
</feature>
<feature type="compositionally biased region" description="Basic and acidic residues" evidence="1">
    <location>
        <begin position="112"/>
        <end position="121"/>
    </location>
</feature>
<evidence type="ECO:0000313" key="4">
    <source>
        <dbReference type="EMBL" id="CAG7825116.1"/>
    </source>
</evidence>
<proteinExistence type="predicted"/>
<reference evidence="4" key="1">
    <citation type="submission" date="2021-06" db="EMBL/GenBank/DDBJ databases">
        <authorList>
            <person name="Hodson N. C."/>
            <person name="Mongue J. A."/>
            <person name="Jaron S. K."/>
        </authorList>
    </citation>
    <scope>NUCLEOTIDE SEQUENCE</scope>
</reference>
<sequence length="200" mass="21904">LRIWSGSSLLGNLTVNGSTVSSVLTNLSPGQSYSLQVGSFTAKGVGMFSSMRTFHFRPETSNANGNNHGSNSAKTDQNPHNTYKGKSSNRGKSQSNKGKITYDGNNINFGSSHEESERESGEEMSEGYEDRDSSSDGIATFGGTAANNDFLTEAWFVALIGSVIFVLLLVFVFALYMRRCQLRKNSDKLKGKFWAFFLTF</sequence>
<organism evidence="4 5">
    <name type="scientific">Allacma fusca</name>
    <dbReference type="NCBI Taxonomy" id="39272"/>
    <lineage>
        <taxon>Eukaryota</taxon>
        <taxon>Metazoa</taxon>
        <taxon>Ecdysozoa</taxon>
        <taxon>Arthropoda</taxon>
        <taxon>Hexapoda</taxon>
        <taxon>Collembola</taxon>
        <taxon>Symphypleona</taxon>
        <taxon>Sminthuridae</taxon>
        <taxon>Allacma</taxon>
    </lineage>
</organism>
<dbReference type="AlphaFoldDB" id="A0A8J2PRT4"/>
<feature type="non-terminal residue" evidence="4">
    <location>
        <position position="1"/>
    </location>
</feature>
<evidence type="ECO:0000256" key="1">
    <source>
        <dbReference type="SAM" id="MobiDB-lite"/>
    </source>
</evidence>
<comment type="caution">
    <text evidence="4">The sequence shown here is derived from an EMBL/GenBank/DDBJ whole genome shotgun (WGS) entry which is preliminary data.</text>
</comment>
<feature type="domain" description="Fibronectin type-III" evidence="3">
    <location>
        <begin position="1"/>
        <end position="59"/>
    </location>
</feature>
<dbReference type="Proteomes" id="UP000708208">
    <property type="component" value="Unassembled WGS sequence"/>
</dbReference>
<gene>
    <name evidence="4" type="ORF">AFUS01_LOCUS35241</name>
</gene>
<feature type="compositionally biased region" description="Low complexity" evidence="1">
    <location>
        <begin position="61"/>
        <end position="73"/>
    </location>
</feature>
<protein>
    <recommendedName>
        <fullName evidence="3">Fibronectin type-III domain-containing protein</fullName>
    </recommendedName>
</protein>
<dbReference type="InterPro" id="IPR003961">
    <property type="entry name" value="FN3_dom"/>
</dbReference>
<evidence type="ECO:0000313" key="5">
    <source>
        <dbReference type="Proteomes" id="UP000708208"/>
    </source>
</evidence>
<feature type="transmembrane region" description="Helical" evidence="2">
    <location>
        <begin position="154"/>
        <end position="176"/>
    </location>
</feature>
<evidence type="ECO:0000256" key="2">
    <source>
        <dbReference type="SAM" id="Phobius"/>
    </source>
</evidence>
<dbReference type="PROSITE" id="PS50853">
    <property type="entry name" value="FN3"/>
    <property type="match status" value="1"/>
</dbReference>
<keyword evidence="5" id="KW-1185">Reference proteome</keyword>
<name>A0A8J2PRT4_9HEXA</name>
<keyword evidence="2" id="KW-1133">Transmembrane helix</keyword>
<accession>A0A8J2PRT4</accession>
<feature type="compositionally biased region" description="Polar residues" evidence="1">
    <location>
        <begin position="74"/>
        <end position="109"/>
    </location>
</feature>
<dbReference type="EMBL" id="CAJVCH010535051">
    <property type="protein sequence ID" value="CAG7825116.1"/>
    <property type="molecule type" value="Genomic_DNA"/>
</dbReference>
<evidence type="ECO:0000259" key="3">
    <source>
        <dbReference type="PROSITE" id="PS50853"/>
    </source>
</evidence>